<keyword evidence="1" id="KW-0472">Membrane</keyword>
<dbReference type="EMBL" id="JBBJCI010000207">
    <property type="protein sequence ID" value="KAK7241024.1"/>
    <property type="molecule type" value="Genomic_DNA"/>
</dbReference>
<keyword evidence="1" id="KW-1133">Transmembrane helix</keyword>
<dbReference type="Pfam" id="PF01042">
    <property type="entry name" value="Ribonuc_L-PSP"/>
    <property type="match status" value="1"/>
</dbReference>
<proteinExistence type="predicted"/>
<name>A0ABR1FXQ3_AURAN</name>
<evidence type="ECO:0000256" key="1">
    <source>
        <dbReference type="SAM" id="Phobius"/>
    </source>
</evidence>
<dbReference type="Gene3D" id="3.30.1330.40">
    <property type="entry name" value="RutC-like"/>
    <property type="match status" value="1"/>
</dbReference>
<dbReference type="InterPro" id="IPR035959">
    <property type="entry name" value="RutC-like_sf"/>
</dbReference>
<dbReference type="SUPFAM" id="SSF55298">
    <property type="entry name" value="YjgF-like"/>
    <property type="match status" value="1"/>
</dbReference>
<dbReference type="Proteomes" id="UP001363151">
    <property type="component" value="Unassembled WGS sequence"/>
</dbReference>
<dbReference type="InterPro" id="IPR006175">
    <property type="entry name" value="YjgF/YER057c/UK114"/>
</dbReference>
<organism evidence="2 3">
    <name type="scientific">Aureococcus anophagefferens</name>
    <name type="common">Harmful bloom alga</name>
    <dbReference type="NCBI Taxonomy" id="44056"/>
    <lineage>
        <taxon>Eukaryota</taxon>
        <taxon>Sar</taxon>
        <taxon>Stramenopiles</taxon>
        <taxon>Ochrophyta</taxon>
        <taxon>Pelagophyceae</taxon>
        <taxon>Pelagomonadales</taxon>
        <taxon>Pelagomonadaceae</taxon>
        <taxon>Aureococcus</taxon>
    </lineage>
</organism>
<evidence type="ECO:0000313" key="2">
    <source>
        <dbReference type="EMBL" id="KAK7241024.1"/>
    </source>
</evidence>
<sequence length="108" mass="11800">MGPPPRAAFAAGLAAGGVLVALLFARKKRRIETLFTDEACPPAGHYSQATIYDDTLYVRVYIADIDNWPAFNAMYARFCEDHKPARAVVPVPHLHYGLALEIEATAAL</sequence>
<dbReference type="CDD" id="cd00448">
    <property type="entry name" value="YjgF_YER057c_UK114_family"/>
    <property type="match status" value="1"/>
</dbReference>
<reference evidence="2 3" key="1">
    <citation type="submission" date="2024-03" db="EMBL/GenBank/DDBJ databases">
        <title>Aureococcus anophagefferens CCMP1851 and Kratosvirus quantuckense: Draft genome of a second virus-susceptible host strain in the model system.</title>
        <authorList>
            <person name="Chase E."/>
            <person name="Truchon A.R."/>
            <person name="Schepens W."/>
            <person name="Wilhelm S.W."/>
        </authorList>
    </citation>
    <scope>NUCLEOTIDE SEQUENCE [LARGE SCALE GENOMIC DNA]</scope>
    <source>
        <strain evidence="2 3">CCMP1851</strain>
    </source>
</reference>
<gene>
    <name evidence="2" type="ORF">SO694_00054273</name>
</gene>
<keyword evidence="1" id="KW-0812">Transmembrane</keyword>
<accession>A0ABR1FXQ3</accession>
<feature type="transmembrane region" description="Helical" evidence="1">
    <location>
        <begin position="6"/>
        <end position="25"/>
    </location>
</feature>
<evidence type="ECO:0000313" key="3">
    <source>
        <dbReference type="Proteomes" id="UP001363151"/>
    </source>
</evidence>
<comment type="caution">
    <text evidence="2">The sequence shown here is derived from an EMBL/GenBank/DDBJ whole genome shotgun (WGS) entry which is preliminary data.</text>
</comment>
<keyword evidence="3" id="KW-1185">Reference proteome</keyword>
<protein>
    <submittedName>
        <fullName evidence="2">Endoribonuclease L-PSP</fullName>
    </submittedName>
</protein>